<accession>A0AAW0GAS1</accession>
<dbReference type="SUPFAM" id="SSF144232">
    <property type="entry name" value="HIT/MYND zinc finger-like"/>
    <property type="match status" value="1"/>
</dbReference>
<dbReference type="Gene3D" id="6.10.140.2220">
    <property type="match status" value="1"/>
</dbReference>
<keyword evidence="7" id="KW-1185">Reference proteome</keyword>
<name>A0AAW0GAS1_9APHY</name>
<evidence type="ECO:0000259" key="5">
    <source>
        <dbReference type="PROSITE" id="PS50865"/>
    </source>
</evidence>
<dbReference type="Proteomes" id="UP001385951">
    <property type="component" value="Unassembled WGS sequence"/>
</dbReference>
<keyword evidence="1" id="KW-0479">Metal-binding</keyword>
<evidence type="ECO:0000256" key="2">
    <source>
        <dbReference type="ARBA" id="ARBA00022771"/>
    </source>
</evidence>
<keyword evidence="3" id="KW-0862">Zinc</keyword>
<proteinExistence type="predicted"/>
<evidence type="ECO:0000256" key="1">
    <source>
        <dbReference type="ARBA" id="ARBA00022723"/>
    </source>
</evidence>
<dbReference type="PROSITE" id="PS01360">
    <property type="entry name" value="ZF_MYND_1"/>
    <property type="match status" value="1"/>
</dbReference>
<protein>
    <recommendedName>
        <fullName evidence="5">MYND-type domain-containing protein</fullName>
    </recommendedName>
</protein>
<evidence type="ECO:0000256" key="3">
    <source>
        <dbReference type="ARBA" id="ARBA00022833"/>
    </source>
</evidence>
<reference evidence="6 7" key="1">
    <citation type="submission" date="2022-09" db="EMBL/GenBank/DDBJ databases">
        <authorList>
            <person name="Palmer J.M."/>
        </authorList>
    </citation>
    <scope>NUCLEOTIDE SEQUENCE [LARGE SCALE GENOMIC DNA]</scope>
    <source>
        <strain evidence="6 7">DSM 7382</strain>
    </source>
</reference>
<feature type="domain" description="MYND-type" evidence="5">
    <location>
        <begin position="158"/>
        <end position="199"/>
    </location>
</feature>
<evidence type="ECO:0000313" key="6">
    <source>
        <dbReference type="EMBL" id="KAK7687279.1"/>
    </source>
</evidence>
<sequence>MTILCQIINTGNLIIPGPPVTFNIHVYGKPQISPGHESYSIPSLEAKFDITIPDITLDSSEKDDDLSAWVKHTAQDLLDDVKHTLNWHCAVCFELAKEEVVFIDRSNYPDVNVMVYLVCNATSEECQAVAQLMSSVYEGNTIKFTRPHTERHILVASCAGCKDVATAVLDLKRCTGCMLIRYCGTNCQLQDWARHKKSCKALTEKRWNPFPAPSLGE</sequence>
<dbReference type="InterPro" id="IPR002893">
    <property type="entry name" value="Znf_MYND"/>
</dbReference>
<gene>
    <name evidence="6" type="ORF">QCA50_009784</name>
</gene>
<evidence type="ECO:0000313" key="7">
    <source>
        <dbReference type="Proteomes" id="UP001385951"/>
    </source>
</evidence>
<dbReference type="GO" id="GO:0008270">
    <property type="term" value="F:zinc ion binding"/>
    <property type="evidence" value="ECO:0007669"/>
    <property type="project" value="UniProtKB-KW"/>
</dbReference>
<dbReference type="PROSITE" id="PS50865">
    <property type="entry name" value="ZF_MYND_2"/>
    <property type="match status" value="1"/>
</dbReference>
<keyword evidence="2 4" id="KW-0863">Zinc-finger</keyword>
<evidence type="ECO:0000256" key="4">
    <source>
        <dbReference type="PROSITE-ProRule" id="PRU00134"/>
    </source>
</evidence>
<dbReference type="AlphaFoldDB" id="A0AAW0GAS1"/>
<comment type="caution">
    <text evidence="6">The sequence shown here is derived from an EMBL/GenBank/DDBJ whole genome shotgun (WGS) entry which is preliminary data.</text>
</comment>
<dbReference type="Pfam" id="PF01753">
    <property type="entry name" value="zf-MYND"/>
    <property type="match status" value="1"/>
</dbReference>
<dbReference type="EMBL" id="JASBNA010000014">
    <property type="protein sequence ID" value="KAK7687279.1"/>
    <property type="molecule type" value="Genomic_DNA"/>
</dbReference>
<organism evidence="6 7">
    <name type="scientific">Cerrena zonata</name>
    <dbReference type="NCBI Taxonomy" id="2478898"/>
    <lineage>
        <taxon>Eukaryota</taxon>
        <taxon>Fungi</taxon>
        <taxon>Dikarya</taxon>
        <taxon>Basidiomycota</taxon>
        <taxon>Agaricomycotina</taxon>
        <taxon>Agaricomycetes</taxon>
        <taxon>Polyporales</taxon>
        <taxon>Cerrenaceae</taxon>
        <taxon>Cerrena</taxon>
    </lineage>
</organism>